<dbReference type="PANTHER" id="PTHR46796">
    <property type="entry name" value="HTH-TYPE TRANSCRIPTIONAL ACTIVATOR RHAS-RELATED"/>
    <property type="match status" value="1"/>
</dbReference>
<dbReference type="InterPro" id="IPR009057">
    <property type="entry name" value="Homeodomain-like_sf"/>
</dbReference>
<dbReference type="Pfam" id="PF02311">
    <property type="entry name" value="AraC_binding"/>
    <property type="match status" value="1"/>
</dbReference>
<dbReference type="InterPro" id="IPR020449">
    <property type="entry name" value="Tscrpt_reg_AraC-type_HTH"/>
</dbReference>
<dbReference type="Gene3D" id="1.10.10.60">
    <property type="entry name" value="Homeodomain-like"/>
    <property type="match status" value="2"/>
</dbReference>
<organism evidence="7 8">
    <name type="scientific">Rubrivivax rivuli</name>
    <dbReference type="NCBI Taxonomy" id="1862385"/>
    <lineage>
        <taxon>Bacteria</taxon>
        <taxon>Pseudomonadati</taxon>
        <taxon>Pseudomonadota</taxon>
        <taxon>Betaproteobacteria</taxon>
        <taxon>Burkholderiales</taxon>
        <taxon>Sphaerotilaceae</taxon>
        <taxon>Rubrivivax</taxon>
    </lineage>
</organism>
<keyword evidence="3" id="KW-0010">Activator</keyword>
<dbReference type="AlphaFoldDB" id="A0A437R8D8"/>
<protein>
    <submittedName>
        <fullName evidence="7">AraC family transcriptional regulator</fullName>
    </submittedName>
</protein>
<dbReference type="SUPFAM" id="SSF51182">
    <property type="entry name" value="RmlC-like cupins"/>
    <property type="match status" value="1"/>
</dbReference>
<dbReference type="InterPro" id="IPR003313">
    <property type="entry name" value="AraC-bd"/>
</dbReference>
<dbReference type="PROSITE" id="PS01124">
    <property type="entry name" value="HTH_ARAC_FAMILY_2"/>
    <property type="match status" value="1"/>
</dbReference>
<dbReference type="PRINTS" id="PR00032">
    <property type="entry name" value="HTHARAC"/>
</dbReference>
<dbReference type="Pfam" id="PF12833">
    <property type="entry name" value="HTH_18"/>
    <property type="match status" value="1"/>
</dbReference>
<dbReference type="InterPro" id="IPR018060">
    <property type="entry name" value="HTH_AraC"/>
</dbReference>
<evidence type="ECO:0000256" key="4">
    <source>
        <dbReference type="ARBA" id="ARBA00023163"/>
    </source>
</evidence>
<keyword evidence="1" id="KW-0805">Transcription regulation</keyword>
<proteinExistence type="predicted"/>
<evidence type="ECO:0000256" key="2">
    <source>
        <dbReference type="ARBA" id="ARBA00023125"/>
    </source>
</evidence>
<dbReference type="GO" id="GO:0043565">
    <property type="term" value="F:sequence-specific DNA binding"/>
    <property type="evidence" value="ECO:0007669"/>
    <property type="project" value="InterPro"/>
</dbReference>
<evidence type="ECO:0000259" key="6">
    <source>
        <dbReference type="PROSITE" id="PS01124"/>
    </source>
</evidence>
<dbReference type="Gene3D" id="2.60.120.10">
    <property type="entry name" value="Jelly Rolls"/>
    <property type="match status" value="1"/>
</dbReference>
<name>A0A437R8D8_9BURK</name>
<evidence type="ECO:0000313" key="8">
    <source>
        <dbReference type="Proteomes" id="UP000285575"/>
    </source>
</evidence>
<gene>
    <name evidence="7" type="ORF">EOE66_21320</name>
</gene>
<keyword evidence="2" id="KW-0238">DNA-binding</keyword>
<dbReference type="SMART" id="SM00342">
    <property type="entry name" value="HTH_ARAC"/>
    <property type="match status" value="1"/>
</dbReference>
<comment type="caution">
    <text evidence="7">The sequence shown here is derived from an EMBL/GenBank/DDBJ whole genome shotgun (WGS) entry which is preliminary data.</text>
</comment>
<feature type="domain" description="HTH araC/xylS-type" evidence="6">
    <location>
        <begin position="185"/>
        <end position="283"/>
    </location>
</feature>
<dbReference type="SUPFAM" id="SSF46689">
    <property type="entry name" value="Homeodomain-like"/>
    <property type="match status" value="2"/>
</dbReference>
<accession>A0A437R8D8</accession>
<keyword evidence="8" id="KW-1185">Reference proteome</keyword>
<dbReference type="InterPro" id="IPR011051">
    <property type="entry name" value="RmlC_Cupin_sf"/>
</dbReference>
<evidence type="ECO:0000313" key="7">
    <source>
        <dbReference type="EMBL" id="RVU43040.1"/>
    </source>
</evidence>
<dbReference type="Proteomes" id="UP000285575">
    <property type="component" value="Unassembled WGS sequence"/>
</dbReference>
<dbReference type="InterPro" id="IPR050204">
    <property type="entry name" value="AraC_XylS_family_regulators"/>
</dbReference>
<dbReference type="InterPro" id="IPR014710">
    <property type="entry name" value="RmlC-like_jellyroll"/>
</dbReference>
<dbReference type="GO" id="GO:0003700">
    <property type="term" value="F:DNA-binding transcription factor activity"/>
    <property type="evidence" value="ECO:0007669"/>
    <property type="project" value="InterPro"/>
</dbReference>
<evidence type="ECO:0000256" key="5">
    <source>
        <dbReference type="SAM" id="MobiDB-lite"/>
    </source>
</evidence>
<dbReference type="OrthoDB" id="9816011at2"/>
<feature type="region of interest" description="Disordered" evidence="5">
    <location>
        <begin position="280"/>
        <end position="301"/>
    </location>
</feature>
<evidence type="ECO:0000256" key="3">
    <source>
        <dbReference type="ARBA" id="ARBA00023159"/>
    </source>
</evidence>
<evidence type="ECO:0000256" key="1">
    <source>
        <dbReference type="ARBA" id="ARBA00023015"/>
    </source>
</evidence>
<sequence length="301" mass="32757">MRITREAIPQAEESLRCLHLALPSFGGSLHRHGHFELTWIERGQGLRWVGDSVEPFFDGDLVLVGSETPHLWATRGAPSPLGCAATVLQFPPDWLQRCRLPELQALAPLLAQAAAGVEVQGRTREQVQRLLAQLPGASAPRRVAVFIEVLSCLHEGRIDLRALSGSMPAPPPAEATAGGGMRRIDRVLNWVEANLGQTLCIDDAAAVAHVSPAAFARFFRREVGKSFTAYVNDARCGWAALQLVQGREPVAQVAQACGFPTLSNFGEQFRRRYGVPPREFRASAGRQAGRPAERPAQPQKG</sequence>
<reference evidence="7 8" key="1">
    <citation type="submission" date="2019-01" db="EMBL/GenBank/DDBJ databases">
        <authorList>
            <person name="Chen W.-M."/>
        </authorList>
    </citation>
    <scope>NUCLEOTIDE SEQUENCE [LARGE SCALE GENOMIC DNA]</scope>
    <source>
        <strain evidence="7 8">KYPY4</strain>
    </source>
</reference>
<dbReference type="EMBL" id="SACR01000008">
    <property type="protein sequence ID" value="RVU43040.1"/>
    <property type="molecule type" value="Genomic_DNA"/>
</dbReference>
<keyword evidence="4" id="KW-0804">Transcription</keyword>
<dbReference type="RefSeq" id="WP_128230773.1">
    <property type="nucleotide sequence ID" value="NZ_SACR01000008.1"/>
</dbReference>